<accession>L8GDU5</accession>
<dbReference type="GO" id="GO:0000815">
    <property type="term" value="C:ESCRT III complex"/>
    <property type="evidence" value="ECO:0007669"/>
    <property type="project" value="TreeGrafter"/>
</dbReference>
<organism evidence="9 10">
    <name type="scientific">Acanthamoeba castellanii (strain ATCC 30010 / Neff)</name>
    <dbReference type="NCBI Taxonomy" id="1257118"/>
    <lineage>
        <taxon>Eukaryota</taxon>
        <taxon>Amoebozoa</taxon>
        <taxon>Discosea</taxon>
        <taxon>Longamoebia</taxon>
        <taxon>Centramoebida</taxon>
        <taxon>Acanthamoebidae</taxon>
        <taxon>Acanthamoeba</taxon>
    </lineage>
</organism>
<dbReference type="STRING" id="1257118.L8GDU5"/>
<dbReference type="PANTHER" id="PTHR22761:SF5">
    <property type="entry name" value="CHARGED MULTIVESICULAR BODY PROTEIN 6"/>
    <property type="match status" value="1"/>
</dbReference>
<evidence type="ECO:0000313" key="9">
    <source>
        <dbReference type="EMBL" id="ELR11024.1"/>
    </source>
</evidence>
<dbReference type="Proteomes" id="UP000011083">
    <property type="component" value="Unassembled WGS sequence"/>
</dbReference>
<evidence type="ECO:0000256" key="3">
    <source>
        <dbReference type="ARBA" id="ARBA00022448"/>
    </source>
</evidence>
<keyword evidence="6" id="KW-0472">Membrane</keyword>
<dbReference type="PANTHER" id="PTHR22761">
    <property type="entry name" value="CHARGED MULTIVESICULAR BODY PROTEIN"/>
    <property type="match status" value="1"/>
</dbReference>
<keyword evidence="3" id="KW-0813">Transport</keyword>
<name>L8GDU5_ACACF</name>
<evidence type="ECO:0000256" key="2">
    <source>
        <dbReference type="ARBA" id="ARBA00006190"/>
    </source>
</evidence>
<evidence type="ECO:0000256" key="7">
    <source>
        <dbReference type="SAM" id="Coils"/>
    </source>
</evidence>
<keyword evidence="7" id="KW-0175">Coiled coil</keyword>
<dbReference type="RefSeq" id="XP_004333037.1">
    <property type="nucleotide sequence ID" value="XM_004332989.1"/>
</dbReference>
<dbReference type="InterPro" id="IPR005024">
    <property type="entry name" value="Snf7_fam"/>
</dbReference>
<dbReference type="KEGG" id="acan:ACA1_048130"/>
<dbReference type="Gene3D" id="1.10.287.1060">
    <property type="entry name" value="ESAT-6-like"/>
    <property type="match status" value="1"/>
</dbReference>
<evidence type="ECO:0000256" key="5">
    <source>
        <dbReference type="ARBA" id="ARBA00022927"/>
    </source>
</evidence>
<evidence type="ECO:0000256" key="8">
    <source>
        <dbReference type="SAM" id="MobiDB-lite"/>
    </source>
</evidence>
<evidence type="ECO:0000256" key="6">
    <source>
        <dbReference type="ARBA" id="ARBA00023136"/>
    </source>
</evidence>
<proteinExistence type="inferred from homology"/>
<dbReference type="EMBL" id="KB008164">
    <property type="protein sequence ID" value="ELR11024.1"/>
    <property type="molecule type" value="Genomic_DNA"/>
</dbReference>
<reference evidence="9 10" key="1">
    <citation type="journal article" date="2013" name="Genome Biol.">
        <title>Genome of Acanthamoeba castellanii highlights extensive lateral gene transfer and early evolution of tyrosine kinase signaling.</title>
        <authorList>
            <person name="Clarke M."/>
            <person name="Lohan A.J."/>
            <person name="Liu B."/>
            <person name="Lagkouvardos I."/>
            <person name="Roy S."/>
            <person name="Zafar N."/>
            <person name="Bertelli C."/>
            <person name="Schilde C."/>
            <person name="Kianianmomeni A."/>
            <person name="Burglin T.R."/>
            <person name="Frech C."/>
            <person name="Turcotte B."/>
            <person name="Kopec K.O."/>
            <person name="Synnott J.M."/>
            <person name="Choo C."/>
            <person name="Paponov I."/>
            <person name="Finkler A."/>
            <person name="Soon Heng Tan C."/>
            <person name="Hutchins A.P."/>
            <person name="Weinmeier T."/>
            <person name="Rattei T."/>
            <person name="Chu J.S."/>
            <person name="Gimenez G."/>
            <person name="Irimia M."/>
            <person name="Rigden D.J."/>
            <person name="Fitzpatrick D.A."/>
            <person name="Lorenzo-Morales J."/>
            <person name="Bateman A."/>
            <person name="Chiu C.H."/>
            <person name="Tang P."/>
            <person name="Hegemann P."/>
            <person name="Fromm H."/>
            <person name="Raoult D."/>
            <person name="Greub G."/>
            <person name="Miranda-Saavedra D."/>
            <person name="Chen N."/>
            <person name="Nash P."/>
            <person name="Ginger M.L."/>
            <person name="Horn M."/>
            <person name="Schaap P."/>
            <person name="Caler L."/>
            <person name="Loftus B."/>
        </authorList>
    </citation>
    <scope>NUCLEOTIDE SEQUENCE [LARGE SCALE GENOMIC DNA]</scope>
    <source>
        <strain evidence="9 10">Neff</strain>
    </source>
</reference>
<feature type="region of interest" description="Disordered" evidence="8">
    <location>
        <begin position="169"/>
        <end position="213"/>
    </location>
</feature>
<evidence type="ECO:0000256" key="1">
    <source>
        <dbReference type="ARBA" id="ARBA00004608"/>
    </source>
</evidence>
<dbReference type="GeneID" id="14911481"/>
<dbReference type="OMA" id="RAKQPAM"/>
<dbReference type="GO" id="GO:0032511">
    <property type="term" value="P:late endosome to vacuole transport via multivesicular body sorting pathway"/>
    <property type="evidence" value="ECO:0007669"/>
    <property type="project" value="TreeGrafter"/>
</dbReference>
<comment type="similarity">
    <text evidence="2">Belongs to the SNF7 family.</text>
</comment>
<evidence type="ECO:0000313" key="10">
    <source>
        <dbReference type="Proteomes" id="UP000011083"/>
    </source>
</evidence>
<feature type="region of interest" description="Disordered" evidence="8">
    <location>
        <begin position="1"/>
        <end position="21"/>
    </location>
</feature>
<keyword evidence="4" id="KW-0967">Endosome</keyword>
<keyword evidence="5" id="KW-0653">Protein transport</keyword>
<dbReference type="AlphaFoldDB" id="L8GDU5"/>
<dbReference type="GO" id="GO:0005771">
    <property type="term" value="C:multivesicular body"/>
    <property type="evidence" value="ECO:0007669"/>
    <property type="project" value="TreeGrafter"/>
</dbReference>
<feature type="compositionally biased region" description="Polar residues" evidence="8">
    <location>
        <begin position="1"/>
        <end position="10"/>
    </location>
</feature>
<dbReference type="OrthoDB" id="441172at2759"/>
<evidence type="ECO:0000256" key="4">
    <source>
        <dbReference type="ARBA" id="ARBA00022753"/>
    </source>
</evidence>
<protein>
    <submittedName>
        <fullName evidence="9">Charged multivesicular body protein, putative</fullName>
    </submittedName>
</protein>
<comment type="subcellular location">
    <subcellularLocation>
        <location evidence="1">Endosome membrane</location>
    </subcellularLocation>
</comment>
<dbReference type="GO" id="GO:0006900">
    <property type="term" value="P:vesicle budding from membrane"/>
    <property type="evidence" value="ECO:0007669"/>
    <property type="project" value="TreeGrafter"/>
</dbReference>
<dbReference type="VEuPathDB" id="AmoebaDB:ACA1_048130"/>
<dbReference type="Pfam" id="PF03357">
    <property type="entry name" value="Snf7"/>
    <property type="match status" value="1"/>
</dbReference>
<feature type="coiled-coil region" evidence="7">
    <location>
        <begin position="70"/>
        <end position="97"/>
    </location>
</feature>
<keyword evidence="10" id="KW-1185">Reference proteome</keyword>
<sequence length="213" mass="23663">MGGLFSSSATKKAPRVSSHDKAVLDLKVQRDKLTQYQKKMRAVVEKETEMARELLRKGQRPKALLALKKKRFQEQLLAKSEAQLSNLQEMIDSVEFAQMEKRVFDGLKAGNEVLKEIQAEMSLNAVEELMADTQEAIAHQQEIENILAGKLTDEDEEAILAELDELVQQAEQEGVPQMPEVPAGEPTATDPQKATAAKTKVKAKRQEAPLAAE</sequence>
<dbReference type="GO" id="GO:0015031">
    <property type="term" value="P:protein transport"/>
    <property type="evidence" value="ECO:0007669"/>
    <property type="project" value="UniProtKB-KW"/>
</dbReference>
<gene>
    <name evidence="9" type="ORF">ACA1_048130</name>
</gene>